<feature type="transmembrane region" description="Helical" evidence="1">
    <location>
        <begin position="156"/>
        <end position="177"/>
    </location>
</feature>
<feature type="transmembrane region" description="Helical" evidence="1">
    <location>
        <begin position="337"/>
        <end position="358"/>
    </location>
</feature>
<dbReference type="Proteomes" id="UP000292702">
    <property type="component" value="Unassembled WGS sequence"/>
</dbReference>
<sequence length="414" mass="45553">MGSSSPTPTAAKARASMLHSNLPAFVFLSLSALGFYTIIVHMFASHAPERFLEVHKASKVPLSVSAGYLPALDAILTPLVSFFVSAFGDTTSSAYAITANFVWSFSAPIQLPLIEGLRVRSGATRSDKGDSAGERASNGGGIAVKLLQYPMIWGMLYQRLSGGWIIPLWLLTFLYASPQRSVDVRAGKTTGVSRIDAESVFVGWWIGHTIPALLMLVPRSPPLERPPIWMAFPILMSLCQWIYKEVRTRLTSVRRTPQHEEGYVFLQLTYASVLLISFASHIHLVIIPALASSDTSSSLLQKVVPSLRYFQDFFVSATGFAVPAIASTTAASAVRDFVQWDTIVVFISVWIAVVWDLARWEENAGKRQRLSRTNEWFSYSQLLLILVLASVGMGPGSVTAALMLYRESLLYHAM</sequence>
<keyword evidence="1" id="KW-1133">Transmembrane helix</keyword>
<protein>
    <submittedName>
        <fullName evidence="2">Uncharacterized protein</fullName>
    </submittedName>
</protein>
<organism evidence="2 3">
    <name type="scientific">Steccherinum ochraceum</name>
    <dbReference type="NCBI Taxonomy" id="92696"/>
    <lineage>
        <taxon>Eukaryota</taxon>
        <taxon>Fungi</taxon>
        <taxon>Dikarya</taxon>
        <taxon>Basidiomycota</taxon>
        <taxon>Agaricomycotina</taxon>
        <taxon>Agaricomycetes</taxon>
        <taxon>Polyporales</taxon>
        <taxon>Steccherinaceae</taxon>
        <taxon>Steccherinum</taxon>
    </lineage>
</organism>
<keyword evidence="1" id="KW-0472">Membrane</keyword>
<dbReference type="STRING" id="92696.A0A4R0RPT6"/>
<comment type="caution">
    <text evidence="2">The sequence shown here is derived from an EMBL/GenBank/DDBJ whole genome shotgun (WGS) entry which is preliminary data.</text>
</comment>
<feature type="transmembrane region" description="Helical" evidence="1">
    <location>
        <begin position="263"/>
        <end position="291"/>
    </location>
</feature>
<feature type="transmembrane region" description="Helical" evidence="1">
    <location>
        <begin position="379"/>
        <end position="405"/>
    </location>
</feature>
<dbReference type="AlphaFoldDB" id="A0A4R0RPT6"/>
<evidence type="ECO:0000256" key="1">
    <source>
        <dbReference type="SAM" id="Phobius"/>
    </source>
</evidence>
<proteinExistence type="predicted"/>
<dbReference type="OrthoDB" id="72269at2759"/>
<feature type="transmembrane region" description="Helical" evidence="1">
    <location>
        <begin position="197"/>
        <end position="216"/>
    </location>
</feature>
<feature type="transmembrane region" description="Helical" evidence="1">
    <location>
        <begin position="65"/>
        <end position="88"/>
    </location>
</feature>
<feature type="transmembrane region" description="Helical" evidence="1">
    <location>
        <begin position="24"/>
        <end position="44"/>
    </location>
</feature>
<accession>A0A4R0RPT6</accession>
<evidence type="ECO:0000313" key="2">
    <source>
        <dbReference type="EMBL" id="TCD64414.1"/>
    </source>
</evidence>
<dbReference type="EMBL" id="RWJN01000237">
    <property type="protein sequence ID" value="TCD64414.1"/>
    <property type="molecule type" value="Genomic_DNA"/>
</dbReference>
<gene>
    <name evidence="2" type="ORF">EIP91_004095</name>
</gene>
<reference evidence="2 3" key="1">
    <citation type="submission" date="2018-11" db="EMBL/GenBank/DDBJ databases">
        <title>Genome assembly of Steccherinum ochraceum LE-BIN_3174, the white-rot fungus of the Steccherinaceae family (The Residual Polyporoid clade, Polyporales, Basidiomycota).</title>
        <authorList>
            <person name="Fedorova T.V."/>
            <person name="Glazunova O.A."/>
            <person name="Landesman E.O."/>
            <person name="Moiseenko K.V."/>
            <person name="Psurtseva N.V."/>
            <person name="Savinova O.S."/>
            <person name="Shakhova N.V."/>
            <person name="Tyazhelova T.V."/>
            <person name="Vasina D.V."/>
        </authorList>
    </citation>
    <scope>NUCLEOTIDE SEQUENCE [LARGE SCALE GENOMIC DNA]</scope>
    <source>
        <strain evidence="2 3">LE-BIN_3174</strain>
    </source>
</reference>
<keyword evidence="1" id="KW-0812">Transmembrane</keyword>
<name>A0A4R0RPT6_9APHY</name>
<feature type="transmembrane region" description="Helical" evidence="1">
    <location>
        <begin position="228"/>
        <end position="243"/>
    </location>
</feature>
<evidence type="ECO:0000313" key="3">
    <source>
        <dbReference type="Proteomes" id="UP000292702"/>
    </source>
</evidence>
<feature type="transmembrane region" description="Helical" evidence="1">
    <location>
        <begin position="94"/>
        <end position="114"/>
    </location>
</feature>
<keyword evidence="3" id="KW-1185">Reference proteome</keyword>